<dbReference type="AlphaFoldDB" id="A0A0C2FEP8"/>
<comment type="caution">
    <text evidence="1">The sequence shown here is derived from an EMBL/GenBank/DDBJ whole genome shotgun (WGS) entry which is preliminary data.</text>
</comment>
<gene>
    <name evidence="1" type="ORF">LP52_18260</name>
</gene>
<organism evidence="1 2">
    <name type="scientific">Streptomonospora alba</name>
    <dbReference type="NCBI Taxonomy" id="183763"/>
    <lineage>
        <taxon>Bacteria</taxon>
        <taxon>Bacillati</taxon>
        <taxon>Actinomycetota</taxon>
        <taxon>Actinomycetes</taxon>
        <taxon>Streptosporangiales</taxon>
        <taxon>Nocardiopsidaceae</taxon>
        <taxon>Streptomonospora</taxon>
    </lineage>
</organism>
<evidence type="ECO:0000313" key="2">
    <source>
        <dbReference type="Proteomes" id="UP000031675"/>
    </source>
</evidence>
<dbReference type="RefSeq" id="WP_040275248.1">
    <property type="nucleotide sequence ID" value="NZ_JROO01000034.1"/>
</dbReference>
<protein>
    <submittedName>
        <fullName evidence="1">Uncharacterized protein</fullName>
    </submittedName>
</protein>
<dbReference type="EMBL" id="JROO01000034">
    <property type="protein sequence ID" value="KIH97644.1"/>
    <property type="molecule type" value="Genomic_DNA"/>
</dbReference>
<name>A0A0C2FEP8_9ACTN</name>
<keyword evidence="2" id="KW-1185">Reference proteome</keyword>
<reference evidence="2" key="1">
    <citation type="journal article" date="2015" name="Chem. Biol.">
        <title>Structure, bioactivity, and resistance mechanism of streptomonomicin, an unusual lasso Peptide from an understudied halophilic actinomycete.</title>
        <authorList>
            <person name="Metelev M."/>
            <person name="Tietz J.I."/>
            <person name="Melby J.O."/>
            <person name="Blair P.M."/>
            <person name="Zhu L."/>
            <person name="Livnat I."/>
            <person name="Severinov K."/>
            <person name="Mitchell D.A."/>
        </authorList>
    </citation>
    <scope>NUCLEOTIDE SEQUENCE [LARGE SCALE GENOMIC DNA]</scope>
    <source>
        <strain evidence="2">YIM 90003</strain>
    </source>
</reference>
<feature type="non-terminal residue" evidence="1">
    <location>
        <position position="76"/>
    </location>
</feature>
<sequence>MSRLASSQTTVASRLWCRLYYLSPAAFNRPADGEAAAEASAEFRRRREFTRNSVLGLSTPLNHQSALAVSADERRR</sequence>
<dbReference type="Proteomes" id="UP000031675">
    <property type="component" value="Unassembled WGS sequence"/>
</dbReference>
<proteinExistence type="predicted"/>
<accession>A0A0C2FEP8</accession>
<evidence type="ECO:0000313" key="1">
    <source>
        <dbReference type="EMBL" id="KIH97644.1"/>
    </source>
</evidence>